<dbReference type="CDD" id="cd06173">
    <property type="entry name" value="MFS_MefA_like"/>
    <property type="match status" value="1"/>
</dbReference>
<dbReference type="PANTHER" id="PTHR43266">
    <property type="entry name" value="MACROLIDE-EFFLUX PROTEIN"/>
    <property type="match status" value="1"/>
</dbReference>
<evidence type="ECO:0000256" key="3">
    <source>
        <dbReference type="ARBA" id="ARBA00022475"/>
    </source>
</evidence>
<feature type="transmembrane region" description="Helical" evidence="7">
    <location>
        <begin position="359"/>
        <end position="378"/>
    </location>
</feature>
<feature type="transmembrane region" description="Helical" evidence="7">
    <location>
        <begin position="324"/>
        <end position="347"/>
    </location>
</feature>
<feature type="transmembrane region" description="Helical" evidence="7">
    <location>
        <begin position="291"/>
        <end position="312"/>
    </location>
</feature>
<sequence>MRSAWIQKHERFNFVMFFLGRSTSVLMSSVYTFAMGLYVLKMTGSGLSFAVTLSLQILPAVLIGPFAGVLADRFNKKIIVVLTDAFQGLLFAGLFFAAGNGLTLFDIYTATLLLAVSQTLYNVCMDSAVPNLVSGPHVLTVNSIGKIVDSAAGIVSPGLGGVLYAAMEIRYFVLLNGIAFFLSTVTECLIDFRLYNHLTPQNSGFDFKRELAAGFDYIKKSDWIKSSLRNFVTVNFFLALCYSVPVPYILNNVFHLSPKAFGLVQCFSPVGMIVGALLVRKITGMMSYGKLMRISGAFCALCLVLLGALPVFSDHAAPVLLIPYYAFVLACSGFAVSLIDIPFINHFQTRVPEELRGRSLSLSISAVKIATPAGYILSGVMMEIFPAYFLPFCGGILLFVLYSAVNRR</sequence>
<comment type="subcellular location">
    <subcellularLocation>
        <location evidence="1">Cell membrane</location>
        <topology evidence="1">Multi-pass membrane protein</topology>
    </subcellularLocation>
</comment>
<dbReference type="Gene3D" id="1.20.1250.20">
    <property type="entry name" value="MFS general substrate transporter like domains"/>
    <property type="match status" value="1"/>
</dbReference>
<evidence type="ECO:0000256" key="5">
    <source>
        <dbReference type="ARBA" id="ARBA00022989"/>
    </source>
</evidence>
<feature type="transmembrane region" description="Helical" evidence="7">
    <location>
        <begin position="78"/>
        <end position="98"/>
    </location>
</feature>
<evidence type="ECO:0000313" key="9">
    <source>
        <dbReference type="Proteomes" id="UP000469440"/>
    </source>
</evidence>
<dbReference type="RefSeq" id="WP_156991312.1">
    <property type="nucleotide sequence ID" value="NZ_VWXL01000100.1"/>
</dbReference>
<dbReference type="GO" id="GO:0022857">
    <property type="term" value="F:transmembrane transporter activity"/>
    <property type="evidence" value="ECO:0007669"/>
    <property type="project" value="InterPro"/>
</dbReference>
<dbReference type="PANTHER" id="PTHR43266:SF9">
    <property type="entry name" value="PERMEASE, MAJOR FACILITATOR SUPERFAMILY-RELATED"/>
    <property type="match status" value="1"/>
</dbReference>
<feature type="transmembrane region" description="Helical" evidence="7">
    <location>
        <begin position="260"/>
        <end position="279"/>
    </location>
</feature>
<feature type="transmembrane region" description="Helical" evidence="7">
    <location>
        <begin position="46"/>
        <end position="71"/>
    </location>
</feature>
<dbReference type="Pfam" id="PF07690">
    <property type="entry name" value="MFS_1"/>
    <property type="match status" value="1"/>
</dbReference>
<organism evidence="8 9">
    <name type="scientific">Caproicibacter fermentans</name>
    <dbReference type="NCBI Taxonomy" id="2576756"/>
    <lineage>
        <taxon>Bacteria</taxon>
        <taxon>Bacillati</taxon>
        <taxon>Bacillota</taxon>
        <taxon>Clostridia</taxon>
        <taxon>Eubacteriales</taxon>
        <taxon>Acutalibacteraceae</taxon>
        <taxon>Caproicibacter</taxon>
    </lineage>
</organism>
<comment type="caution">
    <text evidence="8">The sequence shown here is derived from an EMBL/GenBank/DDBJ whole genome shotgun (WGS) entry which is preliminary data.</text>
</comment>
<evidence type="ECO:0000256" key="2">
    <source>
        <dbReference type="ARBA" id="ARBA00022448"/>
    </source>
</evidence>
<dbReference type="Proteomes" id="UP000469440">
    <property type="component" value="Unassembled WGS sequence"/>
</dbReference>
<accession>A0A6N8I4M5</accession>
<dbReference type="SUPFAM" id="SSF103473">
    <property type="entry name" value="MFS general substrate transporter"/>
    <property type="match status" value="1"/>
</dbReference>
<dbReference type="InterPro" id="IPR011701">
    <property type="entry name" value="MFS"/>
</dbReference>
<keyword evidence="2" id="KW-0813">Transport</keyword>
<keyword evidence="5 7" id="KW-1133">Transmembrane helix</keyword>
<keyword evidence="4 7" id="KW-0812">Transmembrane</keyword>
<evidence type="ECO:0000313" key="8">
    <source>
        <dbReference type="EMBL" id="MVB12717.1"/>
    </source>
</evidence>
<evidence type="ECO:0000256" key="4">
    <source>
        <dbReference type="ARBA" id="ARBA00022692"/>
    </source>
</evidence>
<dbReference type="InterPro" id="IPR036259">
    <property type="entry name" value="MFS_trans_sf"/>
</dbReference>
<feature type="transmembrane region" description="Helical" evidence="7">
    <location>
        <begin position="169"/>
        <end position="190"/>
    </location>
</feature>
<keyword evidence="6 7" id="KW-0472">Membrane</keyword>
<dbReference type="GO" id="GO:0005886">
    <property type="term" value="C:plasma membrane"/>
    <property type="evidence" value="ECO:0007669"/>
    <property type="project" value="UniProtKB-SubCell"/>
</dbReference>
<protein>
    <submittedName>
        <fullName evidence="8">Enterobactin exporter EntS</fullName>
    </submittedName>
</protein>
<evidence type="ECO:0000256" key="1">
    <source>
        <dbReference type="ARBA" id="ARBA00004651"/>
    </source>
</evidence>
<proteinExistence type="predicted"/>
<dbReference type="EMBL" id="VWXL01000100">
    <property type="protein sequence ID" value="MVB12717.1"/>
    <property type="molecule type" value="Genomic_DNA"/>
</dbReference>
<keyword evidence="3" id="KW-1003">Cell membrane</keyword>
<evidence type="ECO:0000256" key="7">
    <source>
        <dbReference type="SAM" id="Phobius"/>
    </source>
</evidence>
<dbReference type="OrthoDB" id="9775268at2"/>
<dbReference type="AlphaFoldDB" id="A0A6N8I4M5"/>
<feature type="transmembrane region" description="Helical" evidence="7">
    <location>
        <begin position="12"/>
        <end position="40"/>
    </location>
</feature>
<gene>
    <name evidence="8" type="primary">entS</name>
    <name evidence="8" type="ORF">CAFE_34590</name>
</gene>
<evidence type="ECO:0000256" key="6">
    <source>
        <dbReference type="ARBA" id="ARBA00023136"/>
    </source>
</evidence>
<feature type="transmembrane region" description="Helical" evidence="7">
    <location>
        <begin position="228"/>
        <end position="248"/>
    </location>
</feature>
<feature type="transmembrane region" description="Helical" evidence="7">
    <location>
        <begin position="384"/>
        <end position="405"/>
    </location>
</feature>
<reference evidence="8 9" key="1">
    <citation type="submission" date="2019-09" db="EMBL/GenBank/DDBJ databases">
        <title>Genome sequence of Clostridium sp. EA1.</title>
        <authorList>
            <person name="Poehlein A."/>
            <person name="Bengelsdorf F.R."/>
            <person name="Daniel R."/>
        </authorList>
    </citation>
    <scope>NUCLEOTIDE SEQUENCE [LARGE SCALE GENOMIC DNA]</scope>
    <source>
        <strain evidence="8 9">EA1</strain>
    </source>
</reference>
<keyword evidence="9" id="KW-1185">Reference proteome</keyword>
<name>A0A6N8I4M5_9FIRM</name>